<evidence type="ECO:0000259" key="2">
    <source>
        <dbReference type="Pfam" id="PF08885"/>
    </source>
</evidence>
<dbReference type="RefSeq" id="WP_261403024.1">
    <property type="nucleotide sequence ID" value="NZ_CP081869.1"/>
</dbReference>
<evidence type="ECO:0000256" key="1">
    <source>
        <dbReference type="SAM" id="MobiDB-lite"/>
    </source>
</evidence>
<dbReference type="Proteomes" id="UP000825701">
    <property type="component" value="Chromosome"/>
</dbReference>
<dbReference type="KEGG" id="cmet:K6K41_25235"/>
<reference evidence="3" key="1">
    <citation type="submission" date="2021-08" db="EMBL/GenBank/DDBJ databases">
        <authorList>
            <person name="Zhang H."/>
            <person name="Xu M."/>
            <person name="Yu Z."/>
            <person name="Yang L."/>
            <person name="Cai Y."/>
        </authorList>
    </citation>
    <scope>NUCLEOTIDE SEQUENCE</scope>
    <source>
        <strain evidence="3">CHL1</strain>
    </source>
</reference>
<dbReference type="InterPro" id="IPR014982">
    <property type="entry name" value="GSCFA"/>
</dbReference>
<organism evidence="3 4">
    <name type="scientific">Chenggangzhangella methanolivorans</name>
    <dbReference type="NCBI Taxonomy" id="1437009"/>
    <lineage>
        <taxon>Bacteria</taxon>
        <taxon>Pseudomonadati</taxon>
        <taxon>Pseudomonadota</taxon>
        <taxon>Alphaproteobacteria</taxon>
        <taxon>Hyphomicrobiales</taxon>
        <taxon>Methylopilaceae</taxon>
        <taxon>Chenggangzhangella</taxon>
    </lineage>
</organism>
<evidence type="ECO:0000313" key="4">
    <source>
        <dbReference type="Proteomes" id="UP000825701"/>
    </source>
</evidence>
<name>A0A9E6RET5_9HYPH</name>
<dbReference type="EMBL" id="CP081869">
    <property type="protein sequence ID" value="QZN99900.1"/>
    <property type="molecule type" value="Genomic_DNA"/>
</dbReference>
<feature type="region of interest" description="Disordered" evidence="1">
    <location>
        <begin position="313"/>
        <end position="348"/>
    </location>
</feature>
<dbReference type="Pfam" id="PF08885">
    <property type="entry name" value="GSCFA"/>
    <property type="match status" value="1"/>
</dbReference>
<feature type="compositionally biased region" description="Basic and acidic residues" evidence="1">
    <location>
        <begin position="315"/>
        <end position="337"/>
    </location>
</feature>
<evidence type="ECO:0000313" key="3">
    <source>
        <dbReference type="EMBL" id="QZN99900.1"/>
    </source>
</evidence>
<protein>
    <submittedName>
        <fullName evidence="3">GSCFA domain-containing protein</fullName>
    </submittedName>
</protein>
<proteinExistence type="predicted"/>
<keyword evidence="4" id="KW-1185">Reference proteome</keyword>
<gene>
    <name evidence="3" type="ORF">K6K41_25235</name>
</gene>
<dbReference type="AlphaFoldDB" id="A0A9E6RET5"/>
<sequence length="363" mass="40294">MTTPYADLPPERYWRSGVADVHATGLSGLYQKKFDIARKDRIATAGSCFAQHVARHLTKHDFNVLDAETSPLDLPDEVARRFGYRIYSGRYGNLYTARQLLQLLKDAASGTVRPEDVWEKNGRFYDGLRPSVEPDGLASPEEVMAHRREHLGFVDELFSNVDVLIFTLGLTEAWVHRASGAVYPICPGVIAGAYDPAEHAFKNFEFDEILADMLEVNEILKARNGNFRMMVTVSPVPLTATASGDHVLAATTFSKSTLRAVAGSLRNRCDNIDYFPSYEIITSPSSRGMFYEPNLRSVTEIGVETVMKTLLSQHAGDKPAEAAPKERPAPEKDDAPRKAKRGGGKKKKDDLVCEEILLEAFAR</sequence>
<feature type="domain" description="GSCFA" evidence="2">
    <location>
        <begin position="41"/>
        <end position="308"/>
    </location>
</feature>
<accession>A0A9E6RET5</accession>